<reference evidence="2 3" key="1">
    <citation type="journal article" date="2019" name="Int. J. Syst. Evol. Microbiol.">
        <title>The Global Catalogue of Microorganisms (GCM) 10K type strain sequencing project: providing services to taxonomists for standard genome sequencing and annotation.</title>
        <authorList>
            <consortium name="The Broad Institute Genomics Platform"/>
            <consortium name="The Broad Institute Genome Sequencing Center for Infectious Disease"/>
            <person name="Wu L."/>
            <person name="Ma J."/>
        </authorList>
    </citation>
    <scope>NUCLEOTIDE SEQUENCE [LARGE SCALE GENOMIC DNA]</scope>
    <source>
        <strain evidence="2 3">JCM 11448</strain>
    </source>
</reference>
<comment type="caution">
    <text evidence="2">The sequence shown here is derived from an EMBL/GenBank/DDBJ whole genome shotgun (WGS) entry which is preliminary data.</text>
</comment>
<name>A0ABN1WU57_9ACTN</name>
<organism evidence="2 3">
    <name type="scientific">Streptomyces javensis</name>
    <dbReference type="NCBI Taxonomy" id="114698"/>
    <lineage>
        <taxon>Bacteria</taxon>
        <taxon>Bacillati</taxon>
        <taxon>Actinomycetota</taxon>
        <taxon>Actinomycetes</taxon>
        <taxon>Kitasatosporales</taxon>
        <taxon>Streptomycetaceae</taxon>
        <taxon>Streptomyces</taxon>
        <taxon>Streptomyces violaceusniger group</taxon>
    </lineage>
</organism>
<evidence type="ECO:0000313" key="3">
    <source>
        <dbReference type="Proteomes" id="UP001500282"/>
    </source>
</evidence>
<dbReference type="Proteomes" id="UP001500282">
    <property type="component" value="Unassembled WGS sequence"/>
</dbReference>
<dbReference type="PRINTS" id="PR01714">
    <property type="entry name" value="2FE2SRDCTASE"/>
</dbReference>
<feature type="domain" description="Ferric siderophore reductase C-terminal" evidence="1">
    <location>
        <begin position="218"/>
        <end position="238"/>
    </location>
</feature>
<dbReference type="InterPro" id="IPR024726">
    <property type="entry name" value="FhuF_C"/>
</dbReference>
<dbReference type="Pfam" id="PF11575">
    <property type="entry name" value="FhuF_C"/>
    <property type="match status" value="1"/>
</dbReference>
<evidence type="ECO:0000259" key="1">
    <source>
        <dbReference type="Pfam" id="PF11575"/>
    </source>
</evidence>
<keyword evidence="3" id="KW-1185">Reference proteome</keyword>
<proteinExistence type="predicted"/>
<dbReference type="InterPro" id="IPR008090">
    <property type="entry name" value="Fe_iron_reduct"/>
</dbReference>
<gene>
    <name evidence="2" type="ORF">GCM10009579_13190</name>
</gene>
<accession>A0ABN1WU57</accession>
<evidence type="ECO:0000313" key="2">
    <source>
        <dbReference type="EMBL" id="GAA1256572.1"/>
    </source>
</evidence>
<sequence>MDEAPLGDAARVGPFFALRTGSGDPGAEGYARIGEAYRLTGTGGAGPLLRARVEAVAASLRTDEPRVAASLVFQGLAARVWSLALGPAALSGGVPHLRPDRLWWNPGRVAPDDLWWPGAPSVMGEPRGLAGPVGTAACVHLVPLHQAIERAYRVSGRLLWGNAASALVGSLRVLHDWCRAHGRTEAADRAVELARAQLDHPPLRDAGTLSTAPLGYRRRTCCLYYRVPGGGLCGDCVLREAPGRGNGRGTPGWGGRLS</sequence>
<protein>
    <submittedName>
        <fullName evidence="2">(2Fe-2S)-binding protein</fullName>
    </submittedName>
</protein>
<dbReference type="EMBL" id="BAAAIH010000004">
    <property type="protein sequence ID" value="GAA1256572.1"/>
    <property type="molecule type" value="Genomic_DNA"/>
</dbReference>